<reference evidence="2" key="2">
    <citation type="submission" date="2020-06" db="EMBL/GenBank/DDBJ databases">
        <title>Helianthus annuus Genome sequencing and assembly Release 2.</title>
        <authorList>
            <person name="Gouzy J."/>
            <person name="Langlade N."/>
            <person name="Munos S."/>
        </authorList>
    </citation>
    <scope>NUCLEOTIDE SEQUENCE</scope>
    <source>
        <tissue evidence="2">Leaves</tissue>
    </source>
</reference>
<name>A0A9K3NH98_HELAN</name>
<keyword evidence="3" id="KW-1185">Reference proteome</keyword>
<evidence type="ECO:0000313" key="2">
    <source>
        <dbReference type="EMBL" id="KAF5799730.1"/>
    </source>
</evidence>
<reference evidence="2" key="1">
    <citation type="journal article" date="2017" name="Nature">
        <title>The sunflower genome provides insights into oil metabolism, flowering and Asterid evolution.</title>
        <authorList>
            <person name="Badouin H."/>
            <person name="Gouzy J."/>
            <person name="Grassa C.J."/>
            <person name="Murat F."/>
            <person name="Staton S.E."/>
            <person name="Cottret L."/>
            <person name="Lelandais-Briere C."/>
            <person name="Owens G.L."/>
            <person name="Carrere S."/>
            <person name="Mayjonade B."/>
            <person name="Legrand L."/>
            <person name="Gill N."/>
            <person name="Kane N.C."/>
            <person name="Bowers J.E."/>
            <person name="Hubner S."/>
            <person name="Bellec A."/>
            <person name="Berard A."/>
            <person name="Berges H."/>
            <person name="Blanchet N."/>
            <person name="Boniface M.C."/>
            <person name="Brunel D."/>
            <person name="Catrice O."/>
            <person name="Chaidir N."/>
            <person name="Claudel C."/>
            <person name="Donnadieu C."/>
            <person name="Faraut T."/>
            <person name="Fievet G."/>
            <person name="Helmstetter N."/>
            <person name="King M."/>
            <person name="Knapp S.J."/>
            <person name="Lai Z."/>
            <person name="Le Paslier M.C."/>
            <person name="Lippi Y."/>
            <person name="Lorenzon L."/>
            <person name="Mandel J.R."/>
            <person name="Marage G."/>
            <person name="Marchand G."/>
            <person name="Marquand E."/>
            <person name="Bret-Mestries E."/>
            <person name="Morien E."/>
            <person name="Nambeesan S."/>
            <person name="Nguyen T."/>
            <person name="Pegot-Espagnet P."/>
            <person name="Pouilly N."/>
            <person name="Raftis F."/>
            <person name="Sallet E."/>
            <person name="Schiex T."/>
            <person name="Thomas J."/>
            <person name="Vandecasteele C."/>
            <person name="Vares D."/>
            <person name="Vear F."/>
            <person name="Vautrin S."/>
            <person name="Crespi M."/>
            <person name="Mangin B."/>
            <person name="Burke J.M."/>
            <person name="Salse J."/>
            <person name="Munos S."/>
            <person name="Vincourt P."/>
            <person name="Rieseberg L.H."/>
            <person name="Langlade N.B."/>
        </authorList>
    </citation>
    <scope>NUCLEOTIDE SEQUENCE</scope>
    <source>
        <tissue evidence="2">Leaves</tissue>
    </source>
</reference>
<sequence>MDTVRRFSKKQIDDVRDMGFGAILDININHISTRLAYWLVRNFDEKFDKLNVGNHQIKITSNTVYEVFGLPKGPKKVEIIADKRKVKKQDKIEKSQEPGNAVRDTFIRQWGQNARLTHGLIANTMENQRDGGHLFKLNFLVYWMTFFAEITKATLANDRCLLGIEDVEEIKNLDWCSYLLETLRWTRAGWKNYKIQFVGPVAFLTLLYTHEYNKKLNLFEKAVEMPVIRYITSSEIDKVEEHISDNGPLWISSESEEEEESEEENEEENEEKKEEEEGPPEDDYTLRPPVDTTISYKRRTVRTVQNEETGAEPKDNENIDDFMDFSFEINEMSQMNIDFEVGTQTQKMMDYCNTPAQLSPSVFYDTTHEQQLEASRTAKKNLLKKMKANVKKYLKMVRDVQEMNNLVSEAKTKCFWDVEVMNACKEWDQTLNNNPICLPPEPVQEHEPAASPVHQEPENPAYEVHHEVATNKEGREDEEAQSNIQCFGTTGIGR</sequence>
<protein>
    <submittedName>
        <fullName evidence="2">Uncharacterized protein</fullName>
    </submittedName>
</protein>
<feature type="compositionally biased region" description="Acidic residues" evidence="1">
    <location>
        <begin position="254"/>
        <end position="283"/>
    </location>
</feature>
<gene>
    <name evidence="2" type="ORF">HanXRQr2_Chr07g0307901</name>
</gene>
<dbReference type="EMBL" id="MNCJ02000322">
    <property type="protein sequence ID" value="KAF5799730.1"/>
    <property type="molecule type" value="Genomic_DNA"/>
</dbReference>
<evidence type="ECO:0000256" key="1">
    <source>
        <dbReference type="SAM" id="MobiDB-lite"/>
    </source>
</evidence>
<dbReference type="PANTHER" id="PTHR34835:SF90">
    <property type="entry name" value="AMINOTRANSFERASE-LIKE PLANT MOBILE DOMAIN-CONTAINING PROTEIN"/>
    <property type="match status" value="1"/>
</dbReference>
<dbReference type="PANTHER" id="PTHR34835">
    <property type="entry name" value="OS07G0283600 PROTEIN-RELATED"/>
    <property type="match status" value="1"/>
</dbReference>
<proteinExistence type="predicted"/>
<dbReference type="AlphaFoldDB" id="A0A9K3NH98"/>
<dbReference type="Proteomes" id="UP000215914">
    <property type="component" value="Unassembled WGS sequence"/>
</dbReference>
<comment type="caution">
    <text evidence="2">The sequence shown here is derived from an EMBL/GenBank/DDBJ whole genome shotgun (WGS) entry which is preliminary data.</text>
</comment>
<organism evidence="2 3">
    <name type="scientific">Helianthus annuus</name>
    <name type="common">Common sunflower</name>
    <dbReference type="NCBI Taxonomy" id="4232"/>
    <lineage>
        <taxon>Eukaryota</taxon>
        <taxon>Viridiplantae</taxon>
        <taxon>Streptophyta</taxon>
        <taxon>Embryophyta</taxon>
        <taxon>Tracheophyta</taxon>
        <taxon>Spermatophyta</taxon>
        <taxon>Magnoliopsida</taxon>
        <taxon>eudicotyledons</taxon>
        <taxon>Gunneridae</taxon>
        <taxon>Pentapetalae</taxon>
        <taxon>asterids</taxon>
        <taxon>campanulids</taxon>
        <taxon>Asterales</taxon>
        <taxon>Asteraceae</taxon>
        <taxon>Asteroideae</taxon>
        <taxon>Heliantheae alliance</taxon>
        <taxon>Heliantheae</taxon>
        <taxon>Helianthus</taxon>
    </lineage>
</organism>
<accession>A0A9K3NH98</accession>
<dbReference type="Gramene" id="mRNA:HanXRQr2_Chr07g0307901">
    <property type="protein sequence ID" value="mRNA:HanXRQr2_Chr07g0307901"/>
    <property type="gene ID" value="HanXRQr2_Chr07g0307901"/>
</dbReference>
<evidence type="ECO:0000313" key="3">
    <source>
        <dbReference type="Proteomes" id="UP000215914"/>
    </source>
</evidence>
<feature type="region of interest" description="Disordered" evidence="1">
    <location>
        <begin position="245"/>
        <end position="319"/>
    </location>
</feature>